<feature type="region of interest" description="Disordered" evidence="4">
    <location>
        <begin position="148"/>
        <end position="252"/>
    </location>
</feature>
<dbReference type="OMA" id="HHASAIT"/>
<evidence type="ECO:0000256" key="3">
    <source>
        <dbReference type="SAM" id="Coils"/>
    </source>
</evidence>
<dbReference type="HOGENOM" id="CLU_359412_0_0_1"/>
<evidence type="ECO:0000256" key="2">
    <source>
        <dbReference type="ARBA" id="ARBA00022490"/>
    </source>
</evidence>
<dbReference type="GO" id="GO:0008017">
    <property type="term" value="F:microtubule binding"/>
    <property type="evidence" value="ECO:0007669"/>
    <property type="project" value="InterPro"/>
</dbReference>
<name>K1W9B5_TRIAC</name>
<sequence length="770" mass="85092">MDAPPILPSSFDLERQRLESTLDHDLSSLSLSMTGTTSTSFASSSLSTIPVGRAAVAPMPQLDEYPRFPTHHDRTPRAFKKPSYDNRSETSVGMSPASTAGHHISAVTLGASVFRRPGADMSERTEEFDPDRSLGRLTRELARTMQKEAIAPKPASPFRSSHPHSPRSPSPAPSVLPNLSLSLGRQDPLPSPPNSRTVSSASSNSQSYGYQNQKSYVSGKRPVLVETTNRQTRVPERVTSQPKNIRQQQMNDSADVTGITALLATPAKGMGMSDLDKNGGPVDSAGASIPQSLASLQGRLRALETENSVSRRRVRELESEIERANQEIAEARKSREAEAQLPLEDLVESLRAHLARLTRELEQNKALVSELRLAAEAESRAPPSPVRRHDDSKEEIAKLWDEVDRLTREVNRLNDIAERGLAERTRSREERSMRIDALDLAEDADTPRRETTKRVEFSLKPSQLRQGLHAAAAADTHLMPPSAKSKRVTSQAPDVDSTDGYESPTPSTPVSRNTRSASNASNHSVRSNRSNRSNRSHREPEGPSSPFPSIRMEDEPEFFSPVSQRVDRAVSPLAAPERAHRASSPITSPLAERRERNHRGTSPLASSPPLNADDSFVAEPSRPAKTQRRKVSASKKLPRGAPASVRALFKDGSIPPQTVLTRVISELEADFHHFRMIYIELADQYKVLDVACSTEKRQVLAEHLKEVIDSMERKAEQVSALYSLMTVEDREDDVLPQPPARSANDLWRSVRNSLSEEARRRLEADGLFRA</sequence>
<protein>
    <recommendedName>
        <fullName evidence="5">Cep57 centrosome microtubule-binding domain-containing protein</fullName>
    </recommendedName>
</protein>
<feature type="compositionally biased region" description="Basic and acidic residues" evidence="4">
    <location>
        <begin position="445"/>
        <end position="457"/>
    </location>
</feature>
<dbReference type="InParanoid" id="K1W9B5"/>
<evidence type="ECO:0000259" key="5">
    <source>
        <dbReference type="Pfam" id="PF06657"/>
    </source>
</evidence>
<dbReference type="Pfam" id="PF06657">
    <property type="entry name" value="Cep57_MT_bd"/>
    <property type="match status" value="1"/>
</dbReference>
<accession>K1W9B5</accession>
<feature type="domain" description="Cep57 centrosome microtubule-binding" evidence="5">
    <location>
        <begin position="653"/>
        <end position="723"/>
    </location>
</feature>
<dbReference type="GO" id="GO:0005737">
    <property type="term" value="C:cytoplasm"/>
    <property type="evidence" value="ECO:0007669"/>
    <property type="project" value="UniProtKB-SubCell"/>
</dbReference>
<feature type="region of interest" description="Disordered" evidence="4">
    <location>
        <begin position="63"/>
        <end position="98"/>
    </location>
</feature>
<feature type="compositionally biased region" description="Polar residues" evidence="4">
    <location>
        <begin position="226"/>
        <end position="252"/>
    </location>
</feature>
<feature type="compositionally biased region" description="Polar residues" evidence="4">
    <location>
        <begin position="89"/>
        <end position="98"/>
    </location>
</feature>
<feature type="compositionally biased region" description="Low complexity" evidence="4">
    <location>
        <begin position="511"/>
        <end position="533"/>
    </location>
</feature>
<reference evidence="6 7" key="1">
    <citation type="journal article" date="2012" name="Eukaryot. Cell">
        <title>Genome sequence of the Trichosporon asahii environmental strain CBS 8904.</title>
        <authorList>
            <person name="Yang R.Y."/>
            <person name="Li H.T."/>
            <person name="Zhu H."/>
            <person name="Zhou G.P."/>
            <person name="Wang M."/>
            <person name="Wang L."/>
        </authorList>
    </citation>
    <scope>NUCLEOTIDE SEQUENCE [LARGE SCALE GENOMIC DNA]</scope>
    <source>
        <strain evidence="6 7">CBS 8904</strain>
    </source>
</reference>
<keyword evidence="7" id="KW-1185">Reference proteome</keyword>
<dbReference type="InterPro" id="IPR024957">
    <property type="entry name" value="Cep57_MT-bd_dom"/>
</dbReference>
<feature type="region of interest" description="Disordered" evidence="4">
    <location>
        <begin position="572"/>
        <end position="639"/>
    </location>
</feature>
<comment type="caution">
    <text evidence="6">The sequence shown here is derived from an EMBL/GenBank/DDBJ whole genome shotgun (WGS) entry which is preliminary data.</text>
</comment>
<evidence type="ECO:0000313" key="7">
    <source>
        <dbReference type="Proteomes" id="UP000006757"/>
    </source>
</evidence>
<comment type="subcellular location">
    <subcellularLocation>
        <location evidence="1">Cytoplasm</location>
    </subcellularLocation>
</comment>
<dbReference type="AlphaFoldDB" id="K1W9B5"/>
<evidence type="ECO:0000256" key="1">
    <source>
        <dbReference type="ARBA" id="ARBA00004496"/>
    </source>
</evidence>
<feature type="compositionally biased region" description="Basic residues" evidence="4">
    <location>
        <begin position="625"/>
        <end position="638"/>
    </location>
</feature>
<feature type="coiled-coil region" evidence="3">
    <location>
        <begin position="293"/>
        <end position="374"/>
    </location>
</feature>
<feature type="region of interest" description="Disordered" evidence="4">
    <location>
        <begin position="438"/>
        <end position="553"/>
    </location>
</feature>
<feature type="compositionally biased region" description="Basic and acidic residues" evidence="4">
    <location>
        <begin position="64"/>
        <end position="88"/>
    </location>
</feature>
<keyword evidence="3" id="KW-0175">Coiled coil</keyword>
<proteinExistence type="predicted"/>
<evidence type="ECO:0000313" key="6">
    <source>
        <dbReference type="EMBL" id="EKD05413.1"/>
    </source>
</evidence>
<keyword evidence="2" id="KW-0963">Cytoplasm</keyword>
<dbReference type="OrthoDB" id="76453at2759"/>
<gene>
    <name evidence="6" type="ORF">A1Q2_00174</name>
</gene>
<feature type="compositionally biased region" description="Low complexity" evidence="4">
    <location>
        <begin position="194"/>
        <end position="216"/>
    </location>
</feature>
<evidence type="ECO:0000256" key="4">
    <source>
        <dbReference type="SAM" id="MobiDB-lite"/>
    </source>
</evidence>
<dbReference type="EMBL" id="AMBO01000091">
    <property type="protein sequence ID" value="EKD05413.1"/>
    <property type="molecule type" value="Genomic_DNA"/>
</dbReference>
<dbReference type="eggNOG" id="ENOG502S31Z">
    <property type="taxonomic scope" value="Eukaryota"/>
</dbReference>
<organism evidence="6 7">
    <name type="scientific">Trichosporon asahii var. asahii (strain CBS 8904)</name>
    <name type="common">Yeast</name>
    <dbReference type="NCBI Taxonomy" id="1220162"/>
    <lineage>
        <taxon>Eukaryota</taxon>
        <taxon>Fungi</taxon>
        <taxon>Dikarya</taxon>
        <taxon>Basidiomycota</taxon>
        <taxon>Agaricomycotina</taxon>
        <taxon>Tremellomycetes</taxon>
        <taxon>Trichosporonales</taxon>
        <taxon>Trichosporonaceae</taxon>
        <taxon>Trichosporon</taxon>
    </lineage>
</organism>
<dbReference type="Proteomes" id="UP000006757">
    <property type="component" value="Unassembled WGS sequence"/>
</dbReference>